<keyword evidence="2" id="KW-0560">Oxidoreductase</keyword>
<dbReference type="PRINTS" id="PR00081">
    <property type="entry name" value="GDHRDH"/>
</dbReference>
<dbReference type="Pfam" id="PF13561">
    <property type="entry name" value="adh_short_C2"/>
    <property type="match status" value="1"/>
</dbReference>
<dbReference type="OrthoDB" id="9787486at2"/>
<dbReference type="InterPro" id="IPR036291">
    <property type="entry name" value="NAD(P)-bd_dom_sf"/>
</dbReference>
<sequence>MKILVVGASGTIGKAVVNELKSEKVEIVTASRSSSEVSVDITSTKSIKQMFEEVGQIDALVSTTGAAHFGLVEEMTPEQNLISVNSKLLGQINLVLLGLEYIRDYGSITLTTGILMDDPLVSAASSAMANGGVRAFVKSAAIELPRGIRINSVSPNVLEESIEKYGSLFVGAEPVKSKSVALAFKKSILGAQTGQSYNVY</sequence>
<proteinExistence type="inferred from homology"/>
<dbReference type="NCBIfam" id="NF005754">
    <property type="entry name" value="PRK07578.1"/>
    <property type="match status" value="1"/>
</dbReference>
<organism evidence="3 4">
    <name type="scientific">Oceanobacillus piezotolerans</name>
    <dbReference type="NCBI Taxonomy" id="2448030"/>
    <lineage>
        <taxon>Bacteria</taxon>
        <taxon>Bacillati</taxon>
        <taxon>Bacillota</taxon>
        <taxon>Bacilli</taxon>
        <taxon>Bacillales</taxon>
        <taxon>Bacillaceae</taxon>
        <taxon>Oceanobacillus</taxon>
    </lineage>
</organism>
<dbReference type="CDD" id="cd11731">
    <property type="entry name" value="Lin1944_like_SDR_c"/>
    <property type="match status" value="1"/>
</dbReference>
<evidence type="ECO:0000256" key="2">
    <source>
        <dbReference type="ARBA" id="ARBA00023002"/>
    </source>
</evidence>
<dbReference type="RefSeq" id="WP_121523633.1">
    <property type="nucleotide sequence ID" value="NZ_RCHR01000004.1"/>
</dbReference>
<comment type="caution">
    <text evidence="3">The sequence shown here is derived from an EMBL/GenBank/DDBJ whole genome shotgun (WGS) entry which is preliminary data.</text>
</comment>
<evidence type="ECO:0000313" key="3">
    <source>
        <dbReference type="EMBL" id="RLL43814.1"/>
    </source>
</evidence>
<evidence type="ECO:0000313" key="4">
    <source>
        <dbReference type="Proteomes" id="UP000270219"/>
    </source>
</evidence>
<dbReference type="SUPFAM" id="SSF51735">
    <property type="entry name" value="NAD(P)-binding Rossmann-fold domains"/>
    <property type="match status" value="1"/>
</dbReference>
<dbReference type="PANTHER" id="PTHR43477">
    <property type="entry name" value="DIHYDROANTICAPSIN 7-DEHYDROGENASE"/>
    <property type="match status" value="1"/>
</dbReference>
<evidence type="ECO:0000256" key="1">
    <source>
        <dbReference type="ARBA" id="ARBA00006484"/>
    </source>
</evidence>
<dbReference type="PANTHER" id="PTHR43477:SF1">
    <property type="entry name" value="DIHYDROANTICAPSIN 7-DEHYDROGENASE"/>
    <property type="match status" value="1"/>
</dbReference>
<reference evidence="3 4" key="1">
    <citation type="submission" date="2018-10" db="EMBL/GenBank/DDBJ databases">
        <title>Oceanobacillus sp. YLB-02 draft genome.</title>
        <authorList>
            <person name="Yu L."/>
        </authorList>
    </citation>
    <scope>NUCLEOTIDE SEQUENCE [LARGE SCALE GENOMIC DNA]</scope>
    <source>
        <strain evidence="3 4">YLB-02</strain>
    </source>
</reference>
<gene>
    <name evidence="3" type="ORF">D8M04_12945</name>
</gene>
<dbReference type="InterPro" id="IPR002347">
    <property type="entry name" value="SDR_fam"/>
</dbReference>
<dbReference type="InterPro" id="IPR051122">
    <property type="entry name" value="SDR_DHRS6-like"/>
</dbReference>
<dbReference type="EMBL" id="RCHR01000004">
    <property type="protein sequence ID" value="RLL43814.1"/>
    <property type="molecule type" value="Genomic_DNA"/>
</dbReference>
<name>A0A498D724_9BACI</name>
<keyword evidence="4" id="KW-1185">Reference proteome</keyword>
<protein>
    <submittedName>
        <fullName evidence="3">Short chain dehydrogenase</fullName>
    </submittedName>
</protein>
<dbReference type="AlphaFoldDB" id="A0A498D724"/>
<comment type="similarity">
    <text evidence="1">Belongs to the short-chain dehydrogenases/reductases (SDR) family.</text>
</comment>
<accession>A0A498D724</accession>
<dbReference type="Gene3D" id="3.40.50.720">
    <property type="entry name" value="NAD(P)-binding Rossmann-like Domain"/>
    <property type="match status" value="1"/>
</dbReference>
<dbReference type="Proteomes" id="UP000270219">
    <property type="component" value="Unassembled WGS sequence"/>
</dbReference>
<dbReference type="GO" id="GO:0016491">
    <property type="term" value="F:oxidoreductase activity"/>
    <property type="evidence" value="ECO:0007669"/>
    <property type="project" value="UniProtKB-KW"/>
</dbReference>